<evidence type="ECO:0000259" key="2">
    <source>
        <dbReference type="Pfam" id="PF09811"/>
    </source>
</evidence>
<dbReference type="PANTHER" id="PTHR28532">
    <property type="entry name" value="GEO13458P1"/>
    <property type="match status" value="1"/>
</dbReference>
<dbReference type="OrthoDB" id="48036at2759"/>
<sequence>MEGKDLDINDVFDSIAQTEERLWAEGYRDGLESGRKEGSADGFHLGYHRGAEIGAELGFYAGFVEAWLTLGSIVLSEKARQSLQKVLQLTQSFPRNNVDSIDIFDSLEVVRISYRRACSLLKTNICYPEAPKTSF</sequence>
<reference evidence="4" key="1">
    <citation type="submission" date="2025-08" db="UniProtKB">
        <authorList>
            <consortium name="RefSeq"/>
        </authorList>
    </citation>
    <scope>IDENTIFICATION</scope>
    <source>
        <tissue evidence="4">Whole organism</tissue>
    </source>
</reference>
<dbReference type="PANTHER" id="PTHR28532:SF1">
    <property type="entry name" value="ORAL CANCER OVEREXPRESSED 1"/>
    <property type="match status" value="1"/>
</dbReference>
<dbReference type="GeneID" id="113205121"/>
<accession>A0A6J1SCL3</accession>
<dbReference type="InterPro" id="IPR019191">
    <property type="entry name" value="Essential_protein_Yae1_N"/>
</dbReference>
<comment type="similarity">
    <text evidence="1">Belongs to the LTO1 family.</text>
</comment>
<gene>
    <name evidence="4" type="primary">LOC113205121</name>
</gene>
<protein>
    <submittedName>
        <fullName evidence="4">Protein LTO1 homolog</fullName>
    </submittedName>
</protein>
<dbReference type="InterPro" id="IPR052436">
    <property type="entry name" value="LTO1_adapter"/>
</dbReference>
<evidence type="ECO:0000256" key="1">
    <source>
        <dbReference type="ARBA" id="ARBA00038090"/>
    </source>
</evidence>
<name>A0A6J1SCL3_FRAOC</name>
<evidence type="ECO:0000313" key="4">
    <source>
        <dbReference type="RefSeq" id="XP_026276376.1"/>
    </source>
</evidence>
<dbReference type="Proteomes" id="UP000504606">
    <property type="component" value="Unplaced"/>
</dbReference>
<feature type="domain" description="Essential protein Yae1 N-terminal" evidence="2">
    <location>
        <begin position="26"/>
        <end position="64"/>
    </location>
</feature>
<keyword evidence="3" id="KW-1185">Reference proteome</keyword>
<dbReference type="Pfam" id="PF09811">
    <property type="entry name" value="Yae1_N"/>
    <property type="match status" value="1"/>
</dbReference>
<dbReference type="RefSeq" id="XP_026276376.1">
    <property type="nucleotide sequence ID" value="XM_026420591.2"/>
</dbReference>
<dbReference type="AlphaFoldDB" id="A0A6J1SCL3"/>
<evidence type="ECO:0000313" key="3">
    <source>
        <dbReference type="Proteomes" id="UP000504606"/>
    </source>
</evidence>
<proteinExistence type="inferred from homology"/>
<organism evidence="3 4">
    <name type="scientific">Frankliniella occidentalis</name>
    <name type="common">Western flower thrips</name>
    <name type="synonym">Euthrips occidentalis</name>
    <dbReference type="NCBI Taxonomy" id="133901"/>
    <lineage>
        <taxon>Eukaryota</taxon>
        <taxon>Metazoa</taxon>
        <taxon>Ecdysozoa</taxon>
        <taxon>Arthropoda</taxon>
        <taxon>Hexapoda</taxon>
        <taxon>Insecta</taxon>
        <taxon>Pterygota</taxon>
        <taxon>Neoptera</taxon>
        <taxon>Paraneoptera</taxon>
        <taxon>Thysanoptera</taxon>
        <taxon>Terebrantia</taxon>
        <taxon>Thripoidea</taxon>
        <taxon>Thripidae</taxon>
        <taxon>Frankliniella</taxon>
    </lineage>
</organism>
<dbReference type="KEGG" id="foc:113205121"/>